<name>A0A6A5BL45_NAEFO</name>
<organism evidence="2 3">
    <name type="scientific">Naegleria fowleri</name>
    <name type="common">Brain eating amoeba</name>
    <dbReference type="NCBI Taxonomy" id="5763"/>
    <lineage>
        <taxon>Eukaryota</taxon>
        <taxon>Discoba</taxon>
        <taxon>Heterolobosea</taxon>
        <taxon>Tetramitia</taxon>
        <taxon>Eutetramitia</taxon>
        <taxon>Vahlkampfiidae</taxon>
        <taxon>Naegleria</taxon>
    </lineage>
</organism>
<gene>
    <name evidence="2" type="ORF">FDP41_005576</name>
</gene>
<dbReference type="Proteomes" id="UP000444721">
    <property type="component" value="Unassembled WGS sequence"/>
</dbReference>
<dbReference type="VEuPathDB" id="AmoebaDB:FDP41_005576"/>
<dbReference type="AlphaFoldDB" id="A0A6A5BL45"/>
<dbReference type="InterPro" id="IPR009091">
    <property type="entry name" value="RCC1/BLIP-II"/>
</dbReference>
<dbReference type="VEuPathDB" id="AmoebaDB:NfTy_067260"/>
<dbReference type="InterPro" id="IPR051553">
    <property type="entry name" value="Ran_GTPase-activating"/>
</dbReference>
<dbReference type="SUPFAM" id="SSF50985">
    <property type="entry name" value="RCC1/BLIP-II"/>
    <property type="match status" value="1"/>
</dbReference>
<dbReference type="RefSeq" id="XP_044560295.1">
    <property type="nucleotide sequence ID" value="XM_044709115.1"/>
</dbReference>
<evidence type="ECO:0000313" key="3">
    <source>
        <dbReference type="Proteomes" id="UP000444721"/>
    </source>
</evidence>
<accession>A0A6A5BL45</accession>
<evidence type="ECO:0000313" key="2">
    <source>
        <dbReference type="EMBL" id="KAF0975582.1"/>
    </source>
</evidence>
<dbReference type="EMBL" id="VFQX01000044">
    <property type="protein sequence ID" value="KAF0975582.1"/>
    <property type="molecule type" value="Genomic_DNA"/>
</dbReference>
<feature type="repeat" description="RCC1" evidence="1">
    <location>
        <begin position="303"/>
        <end position="357"/>
    </location>
</feature>
<keyword evidence="3" id="KW-1185">Reference proteome</keyword>
<evidence type="ECO:0000256" key="1">
    <source>
        <dbReference type="PROSITE-ProRule" id="PRU00235"/>
    </source>
</evidence>
<dbReference type="Gene3D" id="2.130.10.30">
    <property type="entry name" value="Regulator of chromosome condensation 1/beta-lactamase-inhibitor protein II"/>
    <property type="match status" value="1"/>
</dbReference>
<sequence length="440" mass="49269">MSKGRGCSSEEKIDPCFSLELPPGPFPFNTKYDPIVSGFEETIQAIQKKLQNSTQVDQTTSNGRPLSGGSSVIMVVSSGNNTLTIYDCYNISIKQVMASEERTFILTTEGDVYHCFAGEPFQKLDIPDPIEMMTSRRHLLLVAKDKSVYFNDSFNMASDKLAKWKTNDYPWPKDKEYPVDVSAGSTHLLILTNVGNVYGYGQNYGQIGFPYGNNPYTTAWHKSDTLHVTGKIIRIFTTYNTSFILTDEGKLYACGDRSYGASGLASESGALLHRWTLLSNISHEFVTDVRTGLFFVAVLCRSSKIYVFGYFNFYQFGRNSSTNSGVNSTPILLDTFEISKIADIVCGGYNSMILTKNKEVYIGGMGRSALNASNSGEYSKLEWSRLLRQIYTGCTFSNSKVSMNMGNTFYALYISTDTSITKLFNFRNIWKVADVFFRFD</sequence>
<reference evidence="2 3" key="1">
    <citation type="journal article" date="2019" name="Sci. Rep.">
        <title>Nanopore sequencing improves the draft genome of the human pathogenic amoeba Naegleria fowleri.</title>
        <authorList>
            <person name="Liechti N."/>
            <person name="Schurch N."/>
            <person name="Bruggmann R."/>
            <person name="Wittwer M."/>
        </authorList>
    </citation>
    <scope>NUCLEOTIDE SEQUENCE [LARGE SCALE GENOMIC DNA]</scope>
    <source>
        <strain evidence="2 3">ATCC 30894</strain>
    </source>
</reference>
<proteinExistence type="predicted"/>
<dbReference type="PANTHER" id="PTHR45982:SF1">
    <property type="entry name" value="REGULATOR OF CHROMOSOME CONDENSATION"/>
    <property type="match status" value="1"/>
</dbReference>
<dbReference type="OrthoDB" id="70707at2759"/>
<dbReference type="PANTHER" id="PTHR45982">
    <property type="entry name" value="REGULATOR OF CHROMOSOME CONDENSATION"/>
    <property type="match status" value="1"/>
</dbReference>
<comment type="caution">
    <text evidence="2">The sequence shown here is derived from an EMBL/GenBank/DDBJ whole genome shotgun (WGS) entry which is preliminary data.</text>
</comment>
<dbReference type="OMA" id="YVFGYFN"/>
<protein>
    <submittedName>
        <fullName evidence="2">Uncharacterized protein</fullName>
    </submittedName>
</protein>
<dbReference type="PROSITE" id="PS50012">
    <property type="entry name" value="RCC1_3"/>
    <property type="match status" value="1"/>
</dbReference>
<dbReference type="VEuPathDB" id="AmoebaDB:NF0023830"/>
<dbReference type="GeneID" id="68112794"/>
<dbReference type="InterPro" id="IPR000408">
    <property type="entry name" value="Reg_chr_condens"/>
</dbReference>
<dbReference type="Pfam" id="PF13540">
    <property type="entry name" value="RCC1_2"/>
    <property type="match status" value="1"/>
</dbReference>